<comment type="caution">
    <text evidence="5">The sequence shown here is derived from an EMBL/GenBank/DDBJ whole genome shotgun (WGS) entry which is preliminary data.</text>
</comment>
<dbReference type="GO" id="GO:0005576">
    <property type="term" value="C:extracellular region"/>
    <property type="evidence" value="ECO:0007669"/>
    <property type="project" value="UniProtKB-SubCell"/>
</dbReference>
<dbReference type="Proteomes" id="UP000435112">
    <property type="component" value="Unassembled WGS sequence"/>
</dbReference>
<evidence type="ECO:0008006" key="7">
    <source>
        <dbReference type="Google" id="ProtNLM"/>
    </source>
</evidence>
<dbReference type="EMBL" id="QXFU01003806">
    <property type="protein sequence ID" value="KAE8972630.1"/>
    <property type="molecule type" value="Genomic_DNA"/>
</dbReference>
<reference evidence="5 6" key="1">
    <citation type="submission" date="2018-09" db="EMBL/GenBank/DDBJ databases">
        <title>Genomic investigation of the strawberry pathogen Phytophthora fragariae indicates pathogenicity is determined by transcriptional variation in three key races.</title>
        <authorList>
            <person name="Adams T.M."/>
            <person name="Armitage A.D."/>
            <person name="Sobczyk M.K."/>
            <person name="Bates H.J."/>
            <person name="Dunwell J.M."/>
            <person name="Nellist C.F."/>
            <person name="Harrison R.J."/>
        </authorList>
    </citation>
    <scope>NUCLEOTIDE SEQUENCE [LARGE SCALE GENOMIC DNA]</scope>
    <source>
        <strain evidence="5 6">SCRP324</strain>
    </source>
</reference>
<dbReference type="OrthoDB" id="89316at2759"/>
<evidence type="ECO:0000256" key="1">
    <source>
        <dbReference type="ARBA" id="ARBA00004613"/>
    </source>
</evidence>
<gene>
    <name evidence="5" type="ORF">PR002_g26458</name>
</gene>
<evidence type="ECO:0000313" key="5">
    <source>
        <dbReference type="EMBL" id="KAE8972630.1"/>
    </source>
</evidence>
<dbReference type="PANTHER" id="PTHR33657">
    <property type="entry name" value="DOMAIN PROTEIN, PUTATIVE (AFU_ORTHOLOGUE AFUA_5G00600)-RELATED"/>
    <property type="match status" value="1"/>
</dbReference>
<keyword evidence="4" id="KW-0843">Virulence</keyword>
<evidence type="ECO:0000256" key="3">
    <source>
        <dbReference type="ARBA" id="ARBA00022525"/>
    </source>
</evidence>
<evidence type="ECO:0000256" key="2">
    <source>
        <dbReference type="ARBA" id="ARBA00009520"/>
    </source>
</evidence>
<name>A0A6A3HRN4_9STRA</name>
<accession>A0A6A3HRN4</accession>
<dbReference type="Pfam" id="PF05630">
    <property type="entry name" value="NPP1"/>
    <property type="match status" value="1"/>
</dbReference>
<proteinExistence type="inferred from homology"/>
<comment type="subcellular location">
    <subcellularLocation>
        <location evidence="1">Secreted</location>
    </subcellularLocation>
</comment>
<dbReference type="AlphaFoldDB" id="A0A6A3HRN4"/>
<comment type="similarity">
    <text evidence="2">Belongs to the Necrosis inducing protein (NPP1) family.</text>
</comment>
<evidence type="ECO:0000313" key="6">
    <source>
        <dbReference type="Proteomes" id="UP000435112"/>
    </source>
</evidence>
<organism evidence="5 6">
    <name type="scientific">Phytophthora rubi</name>
    <dbReference type="NCBI Taxonomy" id="129364"/>
    <lineage>
        <taxon>Eukaryota</taxon>
        <taxon>Sar</taxon>
        <taxon>Stramenopiles</taxon>
        <taxon>Oomycota</taxon>
        <taxon>Peronosporomycetes</taxon>
        <taxon>Peronosporales</taxon>
        <taxon>Peronosporaceae</taxon>
        <taxon>Phytophthora</taxon>
    </lineage>
</organism>
<dbReference type="PANTHER" id="PTHR33657:SF8">
    <property type="entry name" value="DOMAIN PROTEIN, PUTATIVE (AFU_ORTHOLOGUE AFUA_5G00600)-RELATED"/>
    <property type="match status" value="1"/>
</dbReference>
<keyword evidence="3" id="KW-0964">Secreted</keyword>
<evidence type="ECO:0000256" key="4">
    <source>
        <dbReference type="ARBA" id="ARBA00023026"/>
    </source>
</evidence>
<protein>
    <recommendedName>
        <fullName evidence="7">Necrosis inducing protein NPP1 type</fullName>
    </recommendedName>
</protein>
<dbReference type="InterPro" id="IPR008701">
    <property type="entry name" value="NPP1"/>
</dbReference>
<sequence length="151" mass="16778">MYAWYFPKDMPYSVFGLKGRRHNWVSAVVWLDNPAFEKPKILAVSTTIGNGEYHIEKDAPPACGRWSCPPPFADFINGTTPMLEYGTSKSTATTLGMTIGKIGELQDLVMWEQLTEAARGALSETEFGEKVKAPFIDANLNTNLEASRPFL</sequence>